<reference evidence="1" key="1">
    <citation type="journal article" date="2021" name="PeerJ">
        <title>Extensive microbial diversity within the chicken gut microbiome revealed by metagenomics and culture.</title>
        <authorList>
            <person name="Gilroy R."/>
            <person name="Ravi A."/>
            <person name="Getino M."/>
            <person name="Pursley I."/>
            <person name="Horton D.L."/>
            <person name="Alikhan N.F."/>
            <person name="Baker D."/>
            <person name="Gharbi K."/>
            <person name="Hall N."/>
            <person name="Watson M."/>
            <person name="Adriaenssens E.M."/>
            <person name="Foster-Nyarko E."/>
            <person name="Jarju S."/>
            <person name="Secka A."/>
            <person name="Antonio M."/>
            <person name="Oren A."/>
            <person name="Chaudhuri R.R."/>
            <person name="La Ragione R."/>
            <person name="Hildebrand F."/>
            <person name="Pallen M.J."/>
        </authorList>
    </citation>
    <scope>NUCLEOTIDE SEQUENCE</scope>
    <source>
        <strain evidence="1">ChiGjej2B2-19336</strain>
    </source>
</reference>
<dbReference type="AlphaFoldDB" id="A0A921AUL3"/>
<gene>
    <name evidence="1" type="ORF">K8W16_02115</name>
</gene>
<dbReference type="EMBL" id="DYZA01000038">
    <property type="protein sequence ID" value="HJD96428.1"/>
    <property type="molecule type" value="Genomic_DNA"/>
</dbReference>
<reference evidence="1" key="2">
    <citation type="submission" date="2021-09" db="EMBL/GenBank/DDBJ databases">
        <authorList>
            <person name="Gilroy R."/>
        </authorList>
    </citation>
    <scope>NUCLEOTIDE SEQUENCE</scope>
    <source>
        <strain evidence="1">ChiGjej2B2-19336</strain>
    </source>
</reference>
<dbReference type="Proteomes" id="UP000698963">
    <property type="component" value="Unassembled WGS sequence"/>
</dbReference>
<name>A0A921AUL3_9BACT</name>
<proteinExistence type="predicted"/>
<protein>
    <submittedName>
        <fullName evidence="1">Uncharacterized protein</fullName>
    </submittedName>
</protein>
<comment type="caution">
    <text evidence="1">The sequence shown here is derived from an EMBL/GenBank/DDBJ whole genome shotgun (WGS) entry which is preliminary data.</text>
</comment>
<sequence length="129" mass="14602">MSQFRTRSRAEGRTKTTFALPESDYARLETLSQSFSLSIRSILDNLAAEAHQILTPDNAGPLLPITETCLRKSYGISMESKSIFEELANSRGVSRNQLVHTVLNRYCQSLVQYLQELPHRNTVNAQKLM</sequence>
<evidence type="ECO:0000313" key="2">
    <source>
        <dbReference type="Proteomes" id="UP000698963"/>
    </source>
</evidence>
<organism evidence="1 2">
    <name type="scientific">Mailhella massiliensis</name>
    <dbReference type="NCBI Taxonomy" id="1903261"/>
    <lineage>
        <taxon>Bacteria</taxon>
        <taxon>Pseudomonadati</taxon>
        <taxon>Thermodesulfobacteriota</taxon>
        <taxon>Desulfovibrionia</taxon>
        <taxon>Desulfovibrionales</taxon>
        <taxon>Desulfovibrionaceae</taxon>
        <taxon>Mailhella</taxon>
    </lineage>
</organism>
<feature type="non-terminal residue" evidence="1">
    <location>
        <position position="129"/>
    </location>
</feature>
<evidence type="ECO:0000313" key="1">
    <source>
        <dbReference type="EMBL" id="HJD96428.1"/>
    </source>
</evidence>
<dbReference type="RefSeq" id="WP_304120738.1">
    <property type="nucleotide sequence ID" value="NZ_DYZA01000038.1"/>
</dbReference>
<accession>A0A921AUL3</accession>